<evidence type="ECO:0000313" key="1">
    <source>
        <dbReference type="EMBL" id="GAA2631187.1"/>
    </source>
</evidence>
<dbReference type="RefSeq" id="WP_344547861.1">
    <property type="nucleotide sequence ID" value="NZ_BAAATD010000016.1"/>
</dbReference>
<gene>
    <name evidence="1" type="ORF">GCM10010411_81520</name>
</gene>
<reference evidence="2" key="1">
    <citation type="journal article" date="2019" name="Int. J. Syst. Evol. Microbiol.">
        <title>The Global Catalogue of Microorganisms (GCM) 10K type strain sequencing project: providing services to taxonomists for standard genome sequencing and annotation.</title>
        <authorList>
            <consortium name="The Broad Institute Genomics Platform"/>
            <consortium name="The Broad Institute Genome Sequencing Center for Infectious Disease"/>
            <person name="Wu L."/>
            <person name="Ma J."/>
        </authorList>
    </citation>
    <scope>NUCLEOTIDE SEQUENCE [LARGE SCALE GENOMIC DNA]</scope>
    <source>
        <strain evidence="2">JCM 6833</strain>
    </source>
</reference>
<accession>A0ABP6CYC8</accession>
<dbReference type="Proteomes" id="UP001501509">
    <property type="component" value="Unassembled WGS sequence"/>
</dbReference>
<keyword evidence="2" id="KW-1185">Reference proteome</keyword>
<organism evidence="1 2">
    <name type="scientific">Actinomadura fulvescens</name>
    <dbReference type="NCBI Taxonomy" id="46160"/>
    <lineage>
        <taxon>Bacteria</taxon>
        <taxon>Bacillati</taxon>
        <taxon>Actinomycetota</taxon>
        <taxon>Actinomycetes</taxon>
        <taxon>Streptosporangiales</taxon>
        <taxon>Thermomonosporaceae</taxon>
        <taxon>Actinomadura</taxon>
    </lineage>
</organism>
<comment type="caution">
    <text evidence="1">The sequence shown here is derived from an EMBL/GenBank/DDBJ whole genome shotgun (WGS) entry which is preliminary data.</text>
</comment>
<name>A0ABP6CYC8_9ACTN</name>
<sequence length="52" mass="5883">MLAAGLLHLGQVVVSSFDPATGRRVRQLDDVLYFHHMRFKRTGYLSAARARP</sequence>
<protein>
    <submittedName>
        <fullName evidence="1">Uncharacterized protein</fullName>
    </submittedName>
</protein>
<evidence type="ECO:0000313" key="2">
    <source>
        <dbReference type="Proteomes" id="UP001501509"/>
    </source>
</evidence>
<proteinExistence type="predicted"/>
<dbReference type="EMBL" id="BAAATD010000016">
    <property type="protein sequence ID" value="GAA2631187.1"/>
    <property type="molecule type" value="Genomic_DNA"/>
</dbReference>